<dbReference type="AlphaFoldDB" id="A0A915DUE5"/>
<feature type="domain" description="Zinc finger C3HC4 RING-type" evidence="2">
    <location>
        <begin position="14"/>
        <end position="40"/>
    </location>
</feature>
<sequence length="96" mass="11001">MLHLQRLPVHSSCSLFCKHAFHYRCFEEHNSDQPDQCPLCVTTNNPKVPDMDSTAKLLSHHSFCDELDSCTDPISFISQYISNGVFDRVKDNNTNK</sequence>
<accession>A0A915DUE5</accession>
<organism evidence="3 4">
    <name type="scientific">Ditylenchus dipsaci</name>
    <dbReference type="NCBI Taxonomy" id="166011"/>
    <lineage>
        <taxon>Eukaryota</taxon>
        <taxon>Metazoa</taxon>
        <taxon>Ecdysozoa</taxon>
        <taxon>Nematoda</taxon>
        <taxon>Chromadorea</taxon>
        <taxon>Rhabditida</taxon>
        <taxon>Tylenchina</taxon>
        <taxon>Tylenchomorpha</taxon>
        <taxon>Sphaerularioidea</taxon>
        <taxon>Anguinidae</taxon>
        <taxon>Anguininae</taxon>
        <taxon>Ditylenchus</taxon>
    </lineage>
</organism>
<evidence type="ECO:0000313" key="4">
    <source>
        <dbReference type="WBParaSite" id="jg23775"/>
    </source>
</evidence>
<dbReference type="WBParaSite" id="jg23775">
    <property type="protein sequence ID" value="jg23775"/>
    <property type="gene ID" value="jg23775"/>
</dbReference>
<evidence type="ECO:0000313" key="3">
    <source>
        <dbReference type="Proteomes" id="UP000887574"/>
    </source>
</evidence>
<proteinExistence type="predicted"/>
<dbReference type="Pfam" id="PF00097">
    <property type="entry name" value="zf-C3HC4"/>
    <property type="match status" value="1"/>
</dbReference>
<keyword evidence="3" id="KW-1185">Reference proteome</keyword>
<protein>
    <submittedName>
        <fullName evidence="4">RING-type domain-containing protein</fullName>
    </submittedName>
</protein>
<dbReference type="GO" id="GO:0046872">
    <property type="term" value="F:metal ion binding"/>
    <property type="evidence" value="ECO:0007669"/>
    <property type="project" value="UniProtKB-KW"/>
</dbReference>
<evidence type="ECO:0000259" key="2">
    <source>
        <dbReference type="Pfam" id="PF00097"/>
    </source>
</evidence>
<dbReference type="Proteomes" id="UP000887574">
    <property type="component" value="Unplaced"/>
</dbReference>
<keyword evidence="1" id="KW-0479">Metal-binding</keyword>
<evidence type="ECO:0000256" key="1">
    <source>
        <dbReference type="ARBA" id="ARBA00022723"/>
    </source>
</evidence>
<name>A0A915DUE5_9BILA</name>
<reference evidence="4" key="1">
    <citation type="submission" date="2022-11" db="UniProtKB">
        <authorList>
            <consortium name="WormBaseParasite"/>
        </authorList>
    </citation>
    <scope>IDENTIFICATION</scope>
</reference>
<dbReference type="InterPro" id="IPR018957">
    <property type="entry name" value="Znf_C3HC4_RING-type"/>
</dbReference>